<accession>A0ABP4LKE1</accession>
<name>A0ABP4LKE1_9ACTN</name>
<proteinExistence type="predicted"/>
<comment type="caution">
    <text evidence="1">The sequence shown here is derived from an EMBL/GenBank/DDBJ whole genome shotgun (WGS) entry which is preliminary data.</text>
</comment>
<evidence type="ECO:0000313" key="2">
    <source>
        <dbReference type="Proteomes" id="UP001500363"/>
    </source>
</evidence>
<organism evidence="1 2">
    <name type="scientific">Kribbella lupini</name>
    <dbReference type="NCBI Taxonomy" id="291602"/>
    <lineage>
        <taxon>Bacteria</taxon>
        <taxon>Bacillati</taxon>
        <taxon>Actinomycetota</taxon>
        <taxon>Actinomycetes</taxon>
        <taxon>Propionibacteriales</taxon>
        <taxon>Kribbellaceae</taxon>
        <taxon>Kribbella</taxon>
    </lineage>
</organism>
<evidence type="ECO:0000313" key="1">
    <source>
        <dbReference type="EMBL" id="GAA1524396.1"/>
    </source>
</evidence>
<evidence type="ECO:0008006" key="3">
    <source>
        <dbReference type="Google" id="ProtNLM"/>
    </source>
</evidence>
<gene>
    <name evidence="1" type="ORF">GCM10009741_27270</name>
</gene>
<sequence>MVVAVGVLLQTLLVAPALPAPMMVGLRRWIWWPSRSVDKAQPATVPDESVLVGEERS</sequence>
<keyword evidence="2" id="KW-1185">Reference proteome</keyword>
<dbReference type="EMBL" id="BAAANC010000002">
    <property type="protein sequence ID" value="GAA1524396.1"/>
    <property type="molecule type" value="Genomic_DNA"/>
</dbReference>
<dbReference type="RefSeq" id="WP_344173900.1">
    <property type="nucleotide sequence ID" value="NZ_BAAANC010000002.1"/>
</dbReference>
<protein>
    <recommendedName>
        <fullName evidence="3">MMPL family protein</fullName>
    </recommendedName>
</protein>
<reference evidence="2" key="1">
    <citation type="journal article" date="2019" name="Int. J. Syst. Evol. Microbiol.">
        <title>The Global Catalogue of Microorganisms (GCM) 10K type strain sequencing project: providing services to taxonomists for standard genome sequencing and annotation.</title>
        <authorList>
            <consortium name="The Broad Institute Genomics Platform"/>
            <consortium name="The Broad Institute Genome Sequencing Center for Infectious Disease"/>
            <person name="Wu L."/>
            <person name="Ma J."/>
        </authorList>
    </citation>
    <scope>NUCLEOTIDE SEQUENCE [LARGE SCALE GENOMIC DNA]</scope>
    <source>
        <strain evidence="2">JCM 14303</strain>
    </source>
</reference>
<dbReference type="Proteomes" id="UP001500363">
    <property type="component" value="Unassembled WGS sequence"/>
</dbReference>